<dbReference type="AlphaFoldDB" id="A0A0F5LBZ1"/>
<evidence type="ECO:0000313" key="1">
    <source>
        <dbReference type="EMBL" id="KKB79800.1"/>
    </source>
</evidence>
<dbReference type="PATRIC" id="fig|361041.3.peg.241"/>
<dbReference type="Proteomes" id="UP000033514">
    <property type="component" value="Unassembled WGS sequence"/>
</dbReference>
<protein>
    <submittedName>
        <fullName evidence="1">Uncharacterized protein</fullName>
    </submittedName>
</protein>
<dbReference type="EMBL" id="LAJG01000014">
    <property type="protein sequence ID" value="KKB79800.1"/>
    <property type="molecule type" value="Genomic_DNA"/>
</dbReference>
<sequence>MLGFLAPKANLCGAVTDGAKPSRAVPFSLDARFARTTDRAKKILSNAPSISTAGGELLERSRIGP</sequence>
<organism evidence="1 2">
    <name type="scientific">Devosia soli</name>
    <dbReference type="NCBI Taxonomy" id="361041"/>
    <lineage>
        <taxon>Bacteria</taxon>
        <taxon>Pseudomonadati</taxon>
        <taxon>Pseudomonadota</taxon>
        <taxon>Alphaproteobacteria</taxon>
        <taxon>Hyphomicrobiales</taxon>
        <taxon>Devosiaceae</taxon>
        <taxon>Devosia</taxon>
    </lineage>
</organism>
<evidence type="ECO:0000313" key="2">
    <source>
        <dbReference type="Proteomes" id="UP000033514"/>
    </source>
</evidence>
<proteinExistence type="predicted"/>
<comment type="caution">
    <text evidence="1">The sequence shown here is derived from an EMBL/GenBank/DDBJ whole genome shotgun (WGS) entry which is preliminary data.</text>
</comment>
<reference evidence="1 2" key="1">
    <citation type="submission" date="2015-03" db="EMBL/GenBank/DDBJ databases">
        <authorList>
            <person name="Hassan Y.I."/>
            <person name="Lepp D."/>
            <person name="Zhou T."/>
        </authorList>
    </citation>
    <scope>NUCLEOTIDE SEQUENCE [LARGE SCALE GENOMIC DNA]</scope>
    <source>
        <strain evidence="1 2">GH2-10</strain>
    </source>
</reference>
<accession>A0A0F5LBZ1</accession>
<dbReference type="STRING" id="361041.VW35_04675"/>
<keyword evidence="2" id="KW-1185">Reference proteome</keyword>
<gene>
    <name evidence="1" type="ORF">VW35_04675</name>
</gene>
<name>A0A0F5LBZ1_9HYPH</name>